<dbReference type="GO" id="GO:0005886">
    <property type="term" value="C:plasma membrane"/>
    <property type="evidence" value="ECO:0007669"/>
    <property type="project" value="TreeGrafter"/>
</dbReference>
<dbReference type="InterPro" id="IPR003935">
    <property type="entry name" value="LMIP"/>
</dbReference>
<evidence type="ECO:0000256" key="6">
    <source>
        <dbReference type="SAM" id="Phobius"/>
    </source>
</evidence>
<dbReference type="Proteomes" id="UP000472260">
    <property type="component" value="Unassembled WGS sequence"/>
</dbReference>
<reference evidence="7" key="2">
    <citation type="submission" date="2025-09" db="UniProtKB">
        <authorList>
            <consortium name="Ensembl"/>
        </authorList>
    </citation>
    <scope>IDENTIFICATION</scope>
</reference>
<dbReference type="PROSITE" id="PS01222">
    <property type="entry name" value="PMP22_2"/>
    <property type="match status" value="1"/>
</dbReference>
<comment type="similarity">
    <text evidence="2">Belongs to the PMP-22/EMP/MP20 family.</text>
</comment>
<evidence type="ECO:0000256" key="1">
    <source>
        <dbReference type="ARBA" id="ARBA00004141"/>
    </source>
</evidence>
<dbReference type="PROSITE" id="PS01221">
    <property type="entry name" value="PMP22_1"/>
    <property type="match status" value="1"/>
</dbReference>
<protein>
    <submittedName>
        <fullName evidence="7">Lens intrinsic membrane protein 2.1</fullName>
    </submittedName>
</protein>
<dbReference type="AlphaFoldDB" id="A0A671NDR0"/>
<reference evidence="7" key="1">
    <citation type="submission" date="2025-08" db="UniProtKB">
        <authorList>
            <consortium name="Ensembl"/>
        </authorList>
    </citation>
    <scope>IDENTIFICATION</scope>
</reference>
<dbReference type="Gene3D" id="1.20.140.150">
    <property type="match status" value="1"/>
</dbReference>
<keyword evidence="4 6" id="KW-1133">Transmembrane helix</keyword>
<name>A0A671NDR0_9TELE</name>
<evidence type="ECO:0000256" key="3">
    <source>
        <dbReference type="ARBA" id="ARBA00022692"/>
    </source>
</evidence>
<dbReference type="InterPro" id="IPR004031">
    <property type="entry name" value="PMP22/EMP/MP20/Claudin"/>
</dbReference>
<dbReference type="FunFam" id="1.20.140.150:FF:000030">
    <property type="entry name" value="lens fiber membrane intrinsic protein-like"/>
    <property type="match status" value="1"/>
</dbReference>
<dbReference type="PANTHER" id="PTHR10671">
    <property type="entry name" value="EPITHELIAL MEMBRANE PROTEIN-RELATED"/>
    <property type="match status" value="1"/>
</dbReference>
<dbReference type="PRINTS" id="PR01457">
    <property type="entry name" value="LENSMEMPROT"/>
</dbReference>
<evidence type="ECO:0000256" key="2">
    <source>
        <dbReference type="ARBA" id="ARBA00006864"/>
    </source>
</evidence>
<dbReference type="Pfam" id="PF00822">
    <property type="entry name" value="PMP22_Claudin"/>
    <property type="match status" value="1"/>
</dbReference>
<feature type="transmembrane region" description="Helical" evidence="6">
    <location>
        <begin position="6"/>
        <end position="29"/>
    </location>
</feature>
<dbReference type="InterPro" id="IPR004032">
    <property type="entry name" value="PMP22_EMP_MP20"/>
</dbReference>
<organism evidence="7 8">
    <name type="scientific">Sinocyclocheilus anshuiensis</name>
    <dbReference type="NCBI Taxonomy" id="1608454"/>
    <lineage>
        <taxon>Eukaryota</taxon>
        <taxon>Metazoa</taxon>
        <taxon>Chordata</taxon>
        <taxon>Craniata</taxon>
        <taxon>Vertebrata</taxon>
        <taxon>Euteleostomi</taxon>
        <taxon>Actinopterygii</taxon>
        <taxon>Neopterygii</taxon>
        <taxon>Teleostei</taxon>
        <taxon>Ostariophysi</taxon>
        <taxon>Cypriniformes</taxon>
        <taxon>Cyprinidae</taxon>
        <taxon>Cyprininae</taxon>
        <taxon>Sinocyclocheilus</taxon>
    </lineage>
</organism>
<evidence type="ECO:0000256" key="4">
    <source>
        <dbReference type="ARBA" id="ARBA00022989"/>
    </source>
</evidence>
<proteinExistence type="inferred from homology"/>
<keyword evidence="8" id="KW-1185">Reference proteome</keyword>
<dbReference type="PANTHER" id="PTHR10671:SF25">
    <property type="entry name" value="LENS INTRINSIC MEMBRANE PROTEIN 2.1-RELATED"/>
    <property type="match status" value="1"/>
</dbReference>
<dbReference type="GO" id="GO:0005212">
    <property type="term" value="F:structural constituent of eye lens"/>
    <property type="evidence" value="ECO:0007669"/>
    <property type="project" value="InterPro"/>
</dbReference>
<dbReference type="InterPro" id="IPR050579">
    <property type="entry name" value="PMP-22/EMP/MP20-like"/>
</dbReference>
<comment type="subcellular location">
    <subcellularLocation>
        <location evidence="1">Membrane</location>
        <topology evidence="1">Multi-pass membrane protein</topology>
    </subcellularLocation>
</comment>
<keyword evidence="3 6" id="KW-0812">Transmembrane</keyword>
<feature type="transmembrane region" description="Helical" evidence="6">
    <location>
        <begin position="66"/>
        <end position="87"/>
    </location>
</feature>
<keyword evidence="5 6" id="KW-0472">Membrane</keyword>
<accession>A0A671NDR0</accession>
<sequence length="174" mass="19904">MYSFMGGGLFCAGVGNILLIVSTVTDYWMQYRHSNNYMHQGLWRYCMPGKCFTHTDSIAYWDATRAFMILSLLVCFFGIIIGIMAFIHYSSFDRFDKTFAAGILFFVSCELPFFLRHAQGANYGGARGSWAPLKGLVHRKMKIMLCFTHPRSILGVYDFLLSDESSRSYIKNCL</sequence>
<evidence type="ECO:0000313" key="8">
    <source>
        <dbReference type="Proteomes" id="UP000472260"/>
    </source>
</evidence>
<dbReference type="Ensembl" id="ENSSANT00000045559.1">
    <property type="protein sequence ID" value="ENSSANP00000042810.1"/>
    <property type="gene ID" value="ENSSANG00000021688.1"/>
</dbReference>
<evidence type="ECO:0000256" key="5">
    <source>
        <dbReference type="ARBA" id="ARBA00023136"/>
    </source>
</evidence>
<evidence type="ECO:0000313" key="7">
    <source>
        <dbReference type="Ensembl" id="ENSSANP00000042810.1"/>
    </source>
</evidence>